<proteinExistence type="predicted"/>
<evidence type="ECO:0008006" key="2">
    <source>
        <dbReference type="Google" id="ProtNLM"/>
    </source>
</evidence>
<organism evidence="1">
    <name type="scientific">marine metagenome</name>
    <dbReference type="NCBI Taxonomy" id="408172"/>
    <lineage>
        <taxon>unclassified sequences</taxon>
        <taxon>metagenomes</taxon>
        <taxon>ecological metagenomes</taxon>
    </lineage>
</organism>
<dbReference type="EMBL" id="UINC01111469">
    <property type="protein sequence ID" value="SVC79715.1"/>
    <property type="molecule type" value="Genomic_DNA"/>
</dbReference>
<sequence length="51" mass="5526">MKRLKILLLISCSIIVGCAAPQIIQDRVNTDMDELCAKLFLGGSYQEGAQG</sequence>
<name>A0A382Q452_9ZZZZ</name>
<accession>A0A382Q452</accession>
<reference evidence="1" key="1">
    <citation type="submission" date="2018-05" db="EMBL/GenBank/DDBJ databases">
        <authorList>
            <person name="Lanie J.A."/>
            <person name="Ng W.-L."/>
            <person name="Kazmierczak K.M."/>
            <person name="Andrzejewski T.M."/>
            <person name="Davidsen T.M."/>
            <person name="Wayne K.J."/>
            <person name="Tettelin H."/>
            <person name="Glass J.I."/>
            <person name="Rusch D."/>
            <person name="Podicherti R."/>
            <person name="Tsui H.-C.T."/>
            <person name="Winkler M.E."/>
        </authorList>
    </citation>
    <scope>NUCLEOTIDE SEQUENCE</scope>
</reference>
<evidence type="ECO:0000313" key="1">
    <source>
        <dbReference type="EMBL" id="SVC79715.1"/>
    </source>
</evidence>
<dbReference type="AlphaFoldDB" id="A0A382Q452"/>
<gene>
    <name evidence="1" type="ORF">METZ01_LOCUS332569</name>
</gene>
<dbReference type="PROSITE" id="PS51257">
    <property type="entry name" value="PROKAR_LIPOPROTEIN"/>
    <property type="match status" value="1"/>
</dbReference>
<protein>
    <recommendedName>
        <fullName evidence="2">Lipoprotein</fullName>
    </recommendedName>
</protein>
<feature type="non-terminal residue" evidence="1">
    <location>
        <position position="51"/>
    </location>
</feature>